<proteinExistence type="predicted"/>
<protein>
    <submittedName>
        <fullName evidence="1">Uncharacterized protein</fullName>
    </submittedName>
</protein>
<accession>A0ABX3WMY9</accession>
<reference evidence="1 2" key="1">
    <citation type="submission" date="2017-01" db="EMBL/GenBank/DDBJ databases">
        <authorList>
            <person name="Wolfgang W.J."/>
            <person name="Cole J."/>
            <person name="Wroblewski D."/>
            <person name="Mcginnis J."/>
            <person name="Musser K.A."/>
        </authorList>
    </citation>
    <scope>NUCLEOTIDE SEQUENCE [LARGE SCALE GENOMIC DNA]</scope>
    <source>
        <strain evidence="1 2">93087</strain>
    </source>
</reference>
<comment type="caution">
    <text evidence="1">The sequence shown here is derived from an EMBL/GenBank/DDBJ whole genome shotgun (WGS) entry which is preliminary data.</text>
</comment>
<evidence type="ECO:0000313" key="1">
    <source>
        <dbReference type="EMBL" id="OSI36115.1"/>
    </source>
</evidence>
<keyword evidence="2" id="KW-1185">Reference proteome</keyword>
<dbReference type="EMBL" id="MTAC01000005">
    <property type="protein sequence ID" value="OSI36115.1"/>
    <property type="molecule type" value="Genomic_DNA"/>
</dbReference>
<evidence type="ECO:0000313" key="2">
    <source>
        <dbReference type="Proteomes" id="UP000193346"/>
    </source>
</evidence>
<gene>
    <name evidence="1" type="ORF">BV913_02860</name>
</gene>
<dbReference type="Proteomes" id="UP000193346">
    <property type="component" value="Unassembled WGS sequence"/>
</dbReference>
<organism evidence="1 2">
    <name type="scientific">Neisseria dumasiana</name>
    <dbReference type="NCBI Taxonomy" id="1931275"/>
    <lineage>
        <taxon>Bacteria</taxon>
        <taxon>Pseudomonadati</taxon>
        <taxon>Pseudomonadota</taxon>
        <taxon>Betaproteobacteria</taxon>
        <taxon>Neisseriales</taxon>
        <taxon>Neisseriaceae</taxon>
        <taxon>Neisseria</taxon>
    </lineage>
</organism>
<dbReference type="RefSeq" id="WP_085417959.1">
    <property type="nucleotide sequence ID" value="NZ_CP091509.1"/>
</dbReference>
<name>A0ABX3WMY9_9NEIS</name>
<sequence length="79" mass="8619">MYAQQNSSGGLLAVVLLIVIVVTALTQYGCEPQPAAAIGKINTLLEMKKERDAREADKAAEKVYGNMSDEERMKGVVYE</sequence>